<organism evidence="7 8">
    <name type="scientific">Rufibacter quisquiliarum</name>
    <dbReference type="NCBI Taxonomy" id="1549639"/>
    <lineage>
        <taxon>Bacteria</taxon>
        <taxon>Pseudomonadati</taxon>
        <taxon>Bacteroidota</taxon>
        <taxon>Cytophagia</taxon>
        <taxon>Cytophagales</taxon>
        <taxon>Hymenobacteraceae</taxon>
        <taxon>Rufibacter</taxon>
    </lineage>
</organism>
<evidence type="ECO:0000259" key="6">
    <source>
        <dbReference type="Pfam" id="PF01613"/>
    </source>
</evidence>
<dbReference type="SUPFAM" id="SSF50475">
    <property type="entry name" value="FMN-binding split barrel"/>
    <property type="match status" value="1"/>
</dbReference>
<gene>
    <name evidence="7" type="ORF">FHS90_001673</name>
</gene>
<accession>A0A839GN42</accession>
<dbReference type="Pfam" id="PF01613">
    <property type="entry name" value="Flavin_Reduct"/>
    <property type="match status" value="1"/>
</dbReference>
<dbReference type="Proteomes" id="UP000563094">
    <property type="component" value="Unassembled WGS sequence"/>
</dbReference>
<dbReference type="GO" id="GO:0010181">
    <property type="term" value="F:FMN binding"/>
    <property type="evidence" value="ECO:0007669"/>
    <property type="project" value="InterPro"/>
</dbReference>
<dbReference type="InterPro" id="IPR012349">
    <property type="entry name" value="Split_barrel_FMN-bd"/>
</dbReference>
<keyword evidence="8" id="KW-1185">Reference proteome</keyword>
<evidence type="ECO:0000256" key="3">
    <source>
        <dbReference type="ARBA" id="ARBA00022643"/>
    </source>
</evidence>
<dbReference type="InterPro" id="IPR002563">
    <property type="entry name" value="Flavin_Rdtase-like_dom"/>
</dbReference>
<evidence type="ECO:0000313" key="7">
    <source>
        <dbReference type="EMBL" id="MBA9076965.1"/>
    </source>
</evidence>
<evidence type="ECO:0000313" key="8">
    <source>
        <dbReference type="Proteomes" id="UP000563094"/>
    </source>
</evidence>
<comment type="similarity">
    <text evidence="4">Belongs to the flavoredoxin family.</text>
</comment>
<dbReference type="GO" id="GO:0016646">
    <property type="term" value="F:oxidoreductase activity, acting on the CH-NH group of donors, NAD or NADP as acceptor"/>
    <property type="evidence" value="ECO:0007669"/>
    <property type="project" value="UniProtKB-ARBA"/>
</dbReference>
<dbReference type="EMBL" id="JACJIQ010000005">
    <property type="protein sequence ID" value="MBA9076965.1"/>
    <property type="molecule type" value="Genomic_DNA"/>
</dbReference>
<evidence type="ECO:0000256" key="2">
    <source>
        <dbReference type="ARBA" id="ARBA00022630"/>
    </source>
</evidence>
<comment type="caution">
    <text evidence="7">The sequence shown here is derived from an EMBL/GenBank/DDBJ whole genome shotgun (WGS) entry which is preliminary data.</text>
</comment>
<dbReference type="Gene3D" id="2.30.110.10">
    <property type="entry name" value="Electron Transport, Fmn-binding Protein, Chain A"/>
    <property type="match status" value="1"/>
</dbReference>
<name>A0A839GN42_9BACT</name>
<dbReference type="PANTHER" id="PTHR33798:SF5">
    <property type="entry name" value="FLAVIN REDUCTASE LIKE DOMAIN-CONTAINING PROTEIN"/>
    <property type="match status" value="1"/>
</dbReference>
<evidence type="ECO:0000256" key="4">
    <source>
        <dbReference type="ARBA" id="ARBA00038054"/>
    </source>
</evidence>
<comment type="cofactor">
    <cofactor evidence="1">
        <name>FMN</name>
        <dbReference type="ChEBI" id="CHEBI:58210"/>
    </cofactor>
</comment>
<protein>
    <submittedName>
        <fullName evidence="7">Flavin reductase (DIM6/NTAB) family NADH-FMN oxidoreductase RutF</fullName>
    </submittedName>
</protein>
<evidence type="ECO:0000256" key="5">
    <source>
        <dbReference type="SAM" id="MobiDB-lite"/>
    </source>
</evidence>
<feature type="region of interest" description="Disordered" evidence="5">
    <location>
        <begin position="197"/>
        <end position="216"/>
    </location>
</feature>
<keyword evidence="3" id="KW-0288">FMN</keyword>
<reference evidence="7 8" key="1">
    <citation type="submission" date="2020-08" db="EMBL/GenBank/DDBJ databases">
        <title>Genomic Encyclopedia of Type Strains, Phase IV (KMG-IV): sequencing the most valuable type-strain genomes for metagenomic binning, comparative biology and taxonomic classification.</title>
        <authorList>
            <person name="Goeker M."/>
        </authorList>
    </citation>
    <scope>NUCLEOTIDE SEQUENCE [LARGE SCALE GENOMIC DNA]</scope>
    <source>
        <strain evidence="7 8">DSM 29854</strain>
    </source>
</reference>
<evidence type="ECO:0000256" key="1">
    <source>
        <dbReference type="ARBA" id="ARBA00001917"/>
    </source>
</evidence>
<sequence length="216" mass="23559">MSDSHFSTSDILGMELAYRANFVTSLSGFKSLCLVGTVDGKGTTNLSVYTQVFHVGANPPLIGMIVRPDSVVRDTLNNIIKTGHYTLNHVKPSFYQAAHHTSAHHSQSEFDLCGFTPQFSENHPAPYVREANIKVGLKLVQRTYIKLNGTILVIGEVVEALVPQDCLQQDGYVDLEKAETMTASGLNSYHVTQRLGRLPAPQPDAPLQAAEAPVPE</sequence>
<proteinExistence type="inferred from homology"/>
<feature type="domain" description="Flavin reductase like" evidence="6">
    <location>
        <begin position="33"/>
        <end position="165"/>
    </location>
</feature>
<dbReference type="RefSeq" id="WP_066834326.1">
    <property type="nucleotide sequence ID" value="NZ_JACJIQ010000005.1"/>
</dbReference>
<keyword evidence="2" id="KW-0285">Flavoprotein</keyword>
<feature type="compositionally biased region" description="Low complexity" evidence="5">
    <location>
        <begin position="205"/>
        <end position="216"/>
    </location>
</feature>
<dbReference type="PANTHER" id="PTHR33798">
    <property type="entry name" value="FLAVOPROTEIN OXYGENASE"/>
    <property type="match status" value="1"/>
</dbReference>
<dbReference type="AlphaFoldDB" id="A0A839GN42"/>